<sequence length="188" mass="21015">MNTSEVTFQLFRRTTVRAHRREEKIHSVTTWFLGFGRVPCEHVEVNVPEKEWVPMHGKNVSSNSNSKNTGVWVQCAQFASGLVFNVPPTFSLTDRIAWEYFLKLKVTFPGLVPGVDNDVKLEVPVTIVSGIDKAVPHQQPPPGPDSYVPLVNGIRSSVSQVALSGEYWQGHGTRLWDEFNKEVAIGSL</sequence>
<protein>
    <recommendedName>
        <fullName evidence="3">Arrestin-like N-terminal domain-containing protein</fullName>
    </recommendedName>
</protein>
<dbReference type="EMBL" id="ML122296">
    <property type="protein sequence ID" value="RPD55391.1"/>
    <property type="molecule type" value="Genomic_DNA"/>
</dbReference>
<evidence type="ECO:0000313" key="2">
    <source>
        <dbReference type="Proteomes" id="UP000313359"/>
    </source>
</evidence>
<organism evidence="1 2">
    <name type="scientific">Lentinus tigrinus ALCF2SS1-6</name>
    <dbReference type="NCBI Taxonomy" id="1328759"/>
    <lineage>
        <taxon>Eukaryota</taxon>
        <taxon>Fungi</taxon>
        <taxon>Dikarya</taxon>
        <taxon>Basidiomycota</taxon>
        <taxon>Agaricomycotina</taxon>
        <taxon>Agaricomycetes</taxon>
        <taxon>Polyporales</taxon>
        <taxon>Polyporaceae</taxon>
        <taxon>Lentinus</taxon>
    </lineage>
</organism>
<evidence type="ECO:0008006" key="3">
    <source>
        <dbReference type="Google" id="ProtNLM"/>
    </source>
</evidence>
<dbReference type="OrthoDB" id="2742096at2759"/>
<dbReference type="Proteomes" id="UP000313359">
    <property type="component" value="Unassembled WGS sequence"/>
</dbReference>
<evidence type="ECO:0000313" key="1">
    <source>
        <dbReference type="EMBL" id="RPD55391.1"/>
    </source>
</evidence>
<dbReference type="AlphaFoldDB" id="A0A5C2RVW6"/>
<keyword evidence="2" id="KW-1185">Reference proteome</keyword>
<accession>A0A5C2RVW6</accession>
<name>A0A5C2RVW6_9APHY</name>
<reference evidence="1" key="1">
    <citation type="journal article" date="2018" name="Genome Biol. Evol.">
        <title>Genomics and development of Lentinus tigrinus, a white-rot wood-decaying mushroom with dimorphic fruiting bodies.</title>
        <authorList>
            <person name="Wu B."/>
            <person name="Xu Z."/>
            <person name="Knudson A."/>
            <person name="Carlson A."/>
            <person name="Chen N."/>
            <person name="Kovaka S."/>
            <person name="LaButti K."/>
            <person name="Lipzen A."/>
            <person name="Pennachio C."/>
            <person name="Riley R."/>
            <person name="Schakwitz W."/>
            <person name="Umezawa K."/>
            <person name="Ohm R.A."/>
            <person name="Grigoriev I.V."/>
            <person name="Nagy L.G."/>
            <person name="Gibbons J."/>
            <person name="Hibbett D."/>
        </authorList>
    </citation>
    <scope>NUCLEOTIDE SEQUENCE [LARGE SCALE GENOMIC DNA]</scope>
    <source>
        <strain evidence="1">ALCF2SS1-6</strain>
    </source>
</reference>
<gene>
    <name evidence="1" type="ORF">L227DRAFT_309918</name>
</gene>
<proteinExistence type="predicted"/>